<accession>A0A915HM27</accession>
<protein>
    <submittedName>
        <fullName evidence="2">Uncharacterized protein</fullName>
    </submittedName>
</protein>
<keyword evidence="1" id="KW-1185">Reference proteome</keyword>
<dbReference type="Proteomes" id="UP000887565">
    <property type="component" value="Unplaced"/>
</dbReference>
<evidence type="ECO:0000313" key="2">
    <source>
        <dbReference type="WBParaSite" id="nRc.2.0.1.t02540-RA"/>
    </source>
</evidence>
<reference evidence="2" key="1">
    <citation type="submission" date="2022-11" db="UniProtKB">
        <authorList>
            <consortium name="WormBaseParasite"/>
        </authorList>
    </citation>
    <scope>IDENTIFICATION</scope>
</reference>
<evidence type="ECO:0000313" key="1">
    <source>
        <dbReference type="Proteomes" id="UP000887565"/>
    </source>
</evidence>
<organism evidence="1 2">
    <name type="scientific">Romanomermis culicivorax</name>
    <name type="common">Nematode worm</name>
    <dbReference type="NCBI Taxonomy" id="13658"/>
    <lineage>
        <taxon>Eukaryota</taxon>
        <taxon>Metazoa</taxon>
        <taxon>Ecdysozoa</taxon>
        <taxon>Nematoda</taxon>
        <taxon>Enoplea</taxon>
        <taxon>Dorylaimia</taxon>
        <taxon>Mermithida</taxon>
        <taxon>Mermithoidea</taxon>
        <taxon>Mermithidae</taxon>
        <taxon>Romanomermis</taxon>
    </lineage>
</organism>
<dbReference type="AlphaFoldDB" id="A0A915HM27"/>
<dbReference type="WBParaSite" id="nRc.2.0.1.t02540-RA">
    <property type="protein sequence ID" value="nRc.2.0.1.t02540-RA"/>
    <property type="gene ID" value="nRc.2.0.1.g02540"/>
</dbReference>
<sequence length="92" mass="11320">MYHQSIAPLHHQYRFYTCHFQIWINEGRIRQNPRAHRRHRVSSRRRVHEGRLLLMAFDFKRSAFHMWLHSWIVPCVVVCTQRCMTPILHDTN</sequence>
<proteinExistence type="predicted"/>
<name>A0A915HM27_ROMCU</name>